<protein>
    <submittedName>
        <fullName evidence="2">Uncharacterized protein</fullName>
    </submittedName>
</protein>
<gene>
    <name evidence="2" type="ORF">OHA16_05105</name>
</gene>
<feature type="region of interest" description="Disordered" evidence="1">
    <location>
        <begin position="217"/>
        <end position="260"/>
    </location>
</feature>
<keyword evidence="3" id="KW-1185">Reference proteome</keyword>
<organism evidence="2 3">
    <name type="scientific">Kitasatospora purpeofusca</name>
    <dbReference type="NCBI Taxonomy" id="67352"/>
    <lineage>
        <taxon>Bacteria</taxon>
        <taxon>Bacillati</taxon>
        <taxon>Actinomycetota</taxon>
        <taxon>Actinomycetes</taxon>
        <taxon>Kitasatosporales</taxon>
        <taxon>Streptomycetaceae</taxon>
        <taxon>Kitasatospora</taxon>
    </lineage>
</organism>
<proteinExistence type="predicted"/>
<feature type="compositionally biased region" description="Polar residues" evidence="1">
    <location>
        <begin position="228"/>
        <end position="241"/>
    </location>
</feature>
<evidence type="ECO:0000313" key="3">
    <source>
        <dbReference type="Proteomes" id="UP001432222"/>
    </source>
</evidence>
<reference evidence="2" key="1">
    <citation type="submission" date="2022-10" db="EMBL/GenBank/DDBJ databases">
        <title>The complete genomes of actinobacterial strains from the NBC collection.</title>
        <authorList>
            <person name="Joergensen T.S."/>
            <person name="Alvarez Arevalo M."/>
            <person name="Sterndorff E.B."/>
            <person name="Faurdal D."/>
            <person name="Vuksanovic O."/>
            <person name="Mourched A.-S."/>
            <person name="Charusanti P."/>
            <person name="Shaw S."/>
            <person name="Blin K."/>
            <person name="Weber T."/>
        </authorList>
    </citation>
    <scope>NUCLEOTIDE SEQUENCE</scope>
    <source>
        <strain evidence="2">NBC_00222</strain>
    </source>
</reference>
<evidence type="ECO:0000256" key="1">
    <source>
        <dbReference type="SAM" id="MobiDB-lite"/>
    </source>
</evidence>
<feature type="region of interest" description="Disordered" evidence="1">
    <location>
        <begin position="181"/>
        <end position="201"/>
    </location>
</feature>
<feature type="compositionally biased region" description="Polar residues" evidence="1">
    <location>
        <begin position="183"/>
        <end position="201"/>
    </location>
</feature>
<accession>A0ABZ1TTW6</accession>
<sequence>MPDFSMDYGVLHEARKDLHNLADRISPTLHDSLFSQYGSGKLGDAQAVFGDPNVTNGFRSLYRLSKDPMNRAVDHLKQLGDVFGAVADGFFDVDAQIADGLGVMGANMGLDQWRDRQAAWEYRNAHADQCHPGEDGTVPEFCRATDPGAPPVDQTIDTANGSVHTHLTLDADHNVIKEETTVTHDGQSYTSTTAYSDHGRSFTTDTVYADGTKNHAETHLHEDGSGDMTVTDNDGTATQYHRNGPGQEWQQTGGGSSQDD</sequence>
<dbReference type="EMBL" id="CP108110">
    <property type="protein sequence ID" value="WUQ82407.1"/>
    <property type="molecule type" value="Genomic_DNA"/>
</dbReference>
<evidence type="ECO:0000313" key="2">
    <source>
        <dbReference type="EMBL" id="WUQ82407.1"/>
    </source>
</evidence>
<name>A0ABZ1TTW6_9ACTN</name>
<dbReference type="RefSeq" id="WP_159394353.1">
    <property type="nucleotide sequence ID" value="NZ_CP108110.1"/>
</dbReference>
<dbReference type="Proteomes" id="UP001432222">
    <property type="component" value="Chromosome"/>
</dbReference>